<feature type="transmembrane region" description="Helical" evidence="7">
    <location>
        <begin position="12"/>
        <end position="33"/>
    </location>
</feature>
<dbReference type="InterPro" id="IPR027417">
    <property type="entry name" value="P-loop_NTPase"/>
</dbReference>
<dbReference type="RefSeq" id="WP_186918165.1">
    <property type="nucleotide sequence ID" value="NZ_JACOPQ010000001.1"/>
</dbReference>
<evidence type="ECO:0000313" key="8">
    <source>
        <dbReference type="EMBL" id="MBC5735503.1"/>
    </source>
</evidence>
<name>A0A8J6JG72_9FIRM</name>
<evidence type="ECO:0000256" key="1">
    <source>
        <dbReference type="ARBA" id="ARBA00004651"/>
    </source>
</evidence>
<dbReference type="PANTHER" id="PTHR37937">
    <property type="entry name" value="CONJUGATIVE TRANSFER: DNA TRANSPORT"/>
    <property type="match status" value="1"/>
</dbReference>
<evidence type="ECO:0000256" key="4">
    <source>
        <dbReference type="ARBA" id="ARBA00022692"/>
    </source>
</evidence>
<keyword evidence="4 7" id="KW-0812">Transmembrane</keyword>
<dbReference type="CDD" id="cd01127">
    <property type="entry name" value="TrwB_TraG_TraD_VirD4"/>
    <property type="match status" value="1"/>
</dbReference>
<dbReference type="InterPro" id="IPR003688">
    <property type="entry name" value="TraG/VirD4"/>
</dbReference>
<feature type="transmembrane region" description="Helical" evidence="7">
    <location>
        <begin position="63"/>
        <end position="81"/>
    </location>
</feature>
<dbReference type="SUPFAM" id="SSF52540">
    <property type="entry name" value="P-loop containing nucleoside triphosphate hydrolases"/>
    <property type="match status" value="1"/>
</dbReference>
<evidence type="ECO:0000256" key="3">
    <source>
        <dbReference type="ARBA" id="ARBA00022475"/>
    </source>
</evidence>
<comment type="similarity">
    <text evidence="2">Belongs to the VirD4/TraG family.</text>
</comment>
<keyword evidence="3" id="KW-1003">Cell membrane</keyword>
<keyword evidence="9" id="KW-1185">Reference proteome</keyword>
<keyword evidence="6 7" id="KW-0472">Membrane</keyword>
<dbReference type="EMBL" id="JACOPQ010000001">
    <property type="protein sequence ID" value="MBC5735503.1"/>
    <property type="molecule type" value="Genomic_DNA"/>
</dbReference>
<reference evidence="8" key="1">
    <citation type="submission" date="2020-08" db="EMBL/GenBank/DDBJ databases">
        <title>Genome public.</title>
        <authorList>
            <person name="Liu C."/>
            <person name="Sun Q."/>
        </authorList>
    </citation>
    <scope>NUCLEOTIDE SEQUENCE</scope>
    <source>
        <strain evidence="8">NSJ-52</strain>
    </source>
</reference>
<dbReference type="Proteomes" id="UP000607645">
    <property type="component" value="Unassembled WGS sequence"/>
</dbReference>
<evidence type="ECO:0000256" key="7">
    <source>
        <dbReference type="SAM" id="Phobius"/>
    </source>
</evidence>
<comment type="caution">
    <text evidence="8">The sequence shown here is derived from an EMBL/GenBank/DDBJ whole genome shotgun (WGS) entry which is preliminary data.</text>
</comment>
<evidence type="ECO:0000256" key="2">
    <source>
        <dbReference type="ARBA" id="ARBA00008806"/>
    </source>
</evidence>
<keyword evidence="5 7" id="KW-1133">Transmembrane helix</keyword>
<proteinExistence type="inferred from homology"/>
<dbReference type="InterPro" id="IPR051539">
    <property type="entry name" value="T4SS-coupling_protein"/>
</dbReference>
<gene>
    <name evidence="8" type="ORF">H8S62_00590</name>
</gene>
<dbReference type="GO" id="GO:0005886">
    <property type="term" value="C:plasma membrane"/>
    <property type="evidence" value="ECO:0007669"/>
    <property type="project" value="UniProtKB-SubCell"/>
</dbReference>
<evidence type="ECO:0000256" key="6">
    <source>
        <dbReference type="ARBA" id="ARBA00023136"/>
    </source>
</evidence>
<dbReference type="AlphaFoldDB" id="A0A8J6JG72"/>
<comment type="subcellular location">
    <subcellularLocation>
        <location evidence="1">Cell membrane</location>
        <topology evidence="1">Multi-pass membrane protein</topology>
    </subcellularLocation>
</comment>
<accession>A0A8J6JG72</accession>
<sequence length="612" mass="69004">MRTDKIRKYVLPNIPYLFIGWACLKMGMTYRLAAGANFGEKLLGLMQTIGVAFADFSPGLDPFDWLIGIVGAVAFRLLIYFKSKNAKKYRRDEEYGSSRWGGPKDIQPFVDPKFENNVILTGTELLTMNTRPKIPANARNLNACIIGSSGSGKTRFWLTPQLLQAHSSYVVVDPKGGVLGQVGYFLQKKRGYKIKVFNSIDFSKSMHYNPLAYIKNEADILKFVNALISNTKGEGKEGDPFWTKAETLLYCALIAYIIFEGPAEDRNMNTLVDMISGMEVKEDDEDFMNAVDYMFAGLEKRKPDCFAVKQYKKYKLSSGKTAKSILISCGARLAPFDIPQLREIMSYDELELDRMGDRKTATFFVISDTDSTYNFLVALAFSQMFNLLCERADNVHGGRLPHHVRVLWDEAANTGQVPGLEKLVAVIRSREVSLVLLYQQLAQCKAIYDKHAETILGNMDSVVFLGGREASTIKEISENWLGKATISMQTEGRSRGQSESYNQNTQRLGRELMTPSELATMPGDKCILQLRGLPPFFSKKYDLKQHPNYRYTAEADKTKNAFDLDKLINRRRRPGLNEVCEVYEAAVPEDALTAEDEDILSYDDIDDPDAFV</sequence>
<dbReference type="Gene3D" id="3.40.50.300">
    <property type="entry name" value="P-loop containing nucleotide triphosphate hydrolases"/>
    <property type="match status" value="2"/>
</dbReference>
<dbReference type="Pfam" id="PF02534">
    <property type="entry name" value="T4SS-DNA_transf"/>
    <property type="match status" value="1"/>
</dbReference>
<evidence type="ECO:0000256" key="5">
    <source>
        <dbReference type="ARBA" id="ARBA00022989"/>
    </source>
</evidence>
<organism evidence="8 9">
    <name type="scientific">Lawsonibacter faecis</name>
    <dbReference type="NCBI Taxonomy" id="2763052"/>
    <lineage>
        <taxon>Bacteria</taxon>
        <taxon>Bacillati</taxon>
        <taxon>Bacillota</taxon>
        <taxon>Clostridia</taxon>
        <taxon>Eubacteriales</taxon>
        <taxon>Oscillospiraceae</taxon>
        <taxon>Lawsonibacter</taxon>
    </lineage>
</organism>
<dbReference type="PANTHER" id="PTHR37937:SF1">
    <property type="entry name" value="CONJUGATIVE TRANSFER: DNA TRANSPORT"/>
    <property type="match status" value="1"/>
</dbReference>
<dbReference type="NCBIfam" id="NF045973">
    <property type="entry name" value="conju_CD1115"/>
    <property type="match status" value="1"/>
</dbReference>
<evidence type="ECO:0000313" key="9">
    <source>
        <dbReference type="Proteomes" id="UP000607645"/>
    </source>
</evidence>
<protein>
    <submittedName>
        <fullName evidence="8">Type IV secretory system conjugative DNA transfer family protein</fullName>
    </submittedName>
</protein>